<comment type="caution">
    <text evidence="1">The sequence shown here is derived from an EMBL/GenBank/DDBJ whole genome shotgun (WGS) entry which is preliminary data.</text>
</comment>
<dbReference type="EMBL" id="VISQ01000001">
    <property type="protein sequence ID" value="TVZ70081.1"/>
    <property type="molecule type" value="Genomic_DNA"/>
</dbReference>
<accession>A0A559T650</accession>
<gene>
    <name evidence="1" type="ORF">FHU10_2627</name>
</gene>
<sequence length="63" mass="7633">MVQCLNLCTVLVLIRMPEFYSVRFLFFVVYNYFSSRCHKQLNVAVRIRKIHRDESDFICINNE</sequence>
<reference evidence="1" key="2">
    <citation type="submission" date="2019-08" db="EMBL/GenBank/DDBJ databases">
        <title>Investigation of anaerobic lignin degradation for improved lignocellulosic biofuels.</title>
        <authorList>
            <person name="Deangelis K.PhD."/>
        </authorList>
    </citation>
    <scope>NUCLEOTIDE SEQUENCE [LARGE SCALE GENOMIC DNA]</scope>
    <source>
        <strain evidence="1">128R</strain>
    </source>
</reference>
<protein>
    <submittedName>
        <fullName evidence="1">Uncharacterized protein</fullName>
    </submittedName>
</protein>
<organism evidence="1">
    <name type="scientific">Serratia fonticola</name>
    <dbReference type="NCBI Taxonomy" id="47917"/>
    <lineage>
        <taxon>Bacteria</taxon>
        <taxon>Pseudomonadati</taxon>
        <taxon>Pseudomonadota</taxon>
        <taxon>Gammaproteobacteria</taxon>
        <taxon>Enterobacterales</taxon>
        <taxon>Yersiniaceae</taxon>
        <taxon>Serratia</taxon>
    </lineage>
</organism>
<proteinExistence type="predicted"/>
<name>A0A559T650_SERFO</name>
<evidence type="ECO:0000313" key="1">
    <source>
        <dbReference type="EMBL" id="TVZ70081.1"/>
    </source>
</evidence>
<dbReference type="AlphaFoldDB" id="A0A559T650"/>
<reference evidence="1" key="1">
    <citation type="submission" date="2019-06" db="EMBL/GenBank/DDBJ databases">
        <authorList>
            <person name="Deangelis K."/>
            <person name="Huntemann M."/>
            <person name="Clum A."/>
            <person name="Pillay M."/>
            <person name="Palaniappan K."/>
            <person name="Varghese N."/>
            <person name="Mikhailova N."/>
            <person name="Stamatis D."/>
            <person name="Reddy T."/>
            <person name="Daum C."/>
            <person name="Shapiro N."/>
            <person name="Ivanova N."/>
            <person name="Kyrpides N."/>
            <person name="Woyke T."/>
        </authorList>
    </citation>
    <scope>NUCLEOTIDE SEQUENCE [LARGE SCALE GENOMIC DNA]</scope>
    <source>
        <strain evidence="1">128R</strain>
    </source>
</reference>